<dbReference type="InterPro" id="IPR001841">
    <property type="entry name" value="Znf_RING"/>
</dbReference>
<evidence type="ECO:0000313" key="19">
    <source>
        <dbReference type="Proteomes" id="UP000188533"/>
    </source>
</evidence>
<evidence type="ECO:0000313" key="18">
    <source>
        <dbReference type="EMBL" id="GAW02866.1"/>
    </source>
</evidence>
<dbReference type="SUPFAM" id="SSF57850">
    <property type="entry name" value="RING/U-box"/>
    <property type="match status" value="1"/>
</dbReference>
<dbReference type="CDD" id="cd16491">
    <property type="entry name" value="RING-CH-C4HC3_LTN1"/>
    <property type="match status" value="1"/>
</dbReference>
<dbReference type="UniPathway" id="UPA00143"/>
<dbReference type="InterPro" id="IPR039804">
    <property type="entry name" value="RING-CH-C4HC3_LTN1"/>
</dbReference>
<dbReference type="GO" id="GO:0072344">
    <property type="term" value="P:rescue of stalled ribosome"/>
    <property type="evidence" value="ECO:0007669"/>
    <property type="project" value="TreeGrafter"/>
</dbReference>
<dbReference type="STRING" id="5353.A0A1Q3E6S7"/>
<dbReference type="InterPro" id="IPR054477">
    <property type="entry name" value="LTN1_E3_ligase_6th"/>
</dbReference>
<comment type="pathway">
    <text evidence="3">Protein modification; protein ubiquitination.</text>
</comment>
<dbReference type="InterPro" id="IPR029058">
    <property type="entry name" value="AB_hydrolase_fold"/>
</dbReference>
<evidence type="ECO:0000256" key="11">
    <source>
        <dbReference type="ARBA" id="ARBA00022771"/>
    </source>
</evidence>
<evidence type="ECO:0000256" key="9">
    <source>
        <dbReference type="ARBA" id="ARBA00022723"/>
    </source>
</evidence>
<dbReference type="Gene3D" id="3.40.50.1820">
    <property type="entry name" value="alpha/beta hydrolase"/>
    <property type="match status" value="1"/>
</dbReference>
<gene>
    <name evidence="18" type="ORF">LENED_004543</name>
</gene>
<evidence type="ECO:0000256" key="10">
    <source>
        <dbReference type="ARBA" id="ARBA00022737"/>
    </source>
</evidence>
<dbReference type="Proteomes" id="UP000188533">
    <property type="component" value="Unassembled WGS sequence"/>
</dbReference>
<evidence type="ECO:0000256" key="15">
    <source>
        <dbReference type="PROSITE-ProRule" id="PRU00175"/>
    </source>
</evidence>
<organism evidence="18 19">
    <name type="scientific">Lentinula edodes</name>
    <name type="common">Shiitake mushroom</name>
    <name type="synonym">Lentinus edodes</name>
    <dbReference type="NCBI Taxonomy" id="5353"/>
    <lineage>
        <taxon>Eukaryota</taxon>
        <taxon>Fungi</taxon>
        <taxon>Dikarya</taxon>
        <taxon>Basidiomycota</taxon>
        <taxon>Agaricomycotina</taxon>
        <taxon>Agaricomycetes</taxon>
        <taxon>Agaricomycetidae</taxon>
        <taxon>Agaricales</taxon>
        <taxon>Marasmiineae</taxon>
        <taxon>Omphalotaceae</taxon>
        <taxon>Lentinula</taxon>
    </lineage>
</organism>
<dbReference type="PANTHER" id="PTHR12389:SF0">
    <property type="entry name" value="E3 UBIQUITIN-PROTEIN LIGASE LISTERIN"/>
    <property type="match status" value="1"/>
</dbReference>
<sequence length="2295" mass="251164">MLGYGGTAKPVDPHLYASSLITGDMVDLLDAEDVDEAIVIGHDWGAKVVARLANYLPERFSAFGFLSVGYFSPSVLEISYAELNNITKQAVGYEIYGYWDFFSTNGTDQIIEDNLDSFFDITFTANKVLWITDFAPQGGLQAWLESNSTTAAGDFITPEDRAITIDTMRSEGMRAALCWYEVMTSTIESDDNQGIPQENLTIKKPVFFGAALEDYVAIAALEINSIIQASENATTIQQIKLDGPPKNSKKKKDGGGTNKKQKLSKKELKELEKQQRQKSYIAPTKPQPIKPDPLDSTGLAYVLPGELVIVLRNLGKKAVKTREKALDDLESGWVNSDRTKESSGQEHILIDMLPVWLSHLPQLLLHASRRIRLAATNIHRSLVNMPTILEHMKLQLEADGSESADVIGVWALASQDLDPAVASSASESWRKFVGASLYKAKILTYAQRAIVDPGALYAYLNPSPLRTPTSAPIPHEKLTGNQKTQTHSKGAKGKTTPVKGKSAPSTPKTSTGNPDAKQLQGFDDPPLDSLETDTDRDARLRVSGLGALAWVLSASSYLAEALDVLSDARLWSSLAGYDFGSFGFEQPPVRRAAWRLVGTFSGALGNFKSSVTAATQSSPSTDEKVSRLLRILSFSVFHSAWTEQDAGVQGVMWPPLLRFLKDNPEAWQWEMGYKYTAEFNLPMRDVDAGSDSGSDSDSESASSDGQDEDVRKGTEVPPFAASRAFKSFLSFLACGCNGSPIQAYPAVMVVLSTIPSSILLASYSSESVSSPAMPFTDLFSSFWAAVEPEHHPSSSPSGISVTTPIIIPNRIFSGSGADKASKAFVEAVLDCLTFLVRRTVSQSQNATSETAAGILGLSTLIRTQIKRVWVEVVGTAGATTTVDANGDPPARKLVLRISPDVLGTSLARMLRGLRGIPGGPFYDDAWETVTQLIQDSAIEVSSPSTSIAAKDLSSFTSGVLKALQPSSVDSMDSTHSDAQQLLVTVFNIALDGCERSVTGLNGSIAKGIGGLHLLTRLISTFGSESGIAAASDVVTTRIDTFVVQNAYKLLSSERKEGLELLATYLLCRDPNPISRSTDSSQAALTWLALLEQVVEHFHSQSGSQKAEFPVVLSYLLTLLDSLKSKRGGKVVVVKLRPIMNELDDMILEFAQDTVASGFSTLSSKLNLVREVLLLTHRTKIAETISHPLLVPASLVKLVGMLVDRFENGLQSLLGDGSAFGLDGGPSSSSYTASLPALPSTSVIPGIFLLAYALPRSSLSPQSDLATTEDETISHTRDNLCAKAQRIWESSIKLSNDVYGGARKDQPYHERIYSSVTQNLRTLLSKTNPACLYWCTAEDVVEVFEVLRNSMSLKTISLHSVTLEKNPINALLPSQDSFDVLLDKMSGAPISRSLSVVDELAGAASVFDPSSSDATSDMNDVRIYARYALALLYILSNDLGLAKGLFTASPGSWWVLRHLLVLGVYAGGTVSVPNAPNALYRNPLYHLAVLESERVHRCREIIGKVHRIVAYIFTSAEFAEGATGEEGREWRKDVCRMLSAPNETSLSTIPSLSAFLFSIAHFSAKTDSYRDCCVLREVLSRLFQTGLGSGGRSEISEEEADLWLNYARRLSETEKGKSARAPLTGVTIMSTLVANLPSSLSSSTLAASFSFPRLERYRNELASSLLGVSPSRATSDGLRILLRLVLGTAPDVESEAEFLPVQRAVNVIKACQKWIEEGGDNDDASGEEGEQIAETGDEMEELESAMTLTFYHLAPILQNVAGGHWQFIFDVVENNIENCDFNFTKSSSASNSSLQLITLARTIRLVGHIQDLAATNRSLRAEWSERKGGIMKGIRGMILLDRDAAEEEIEASKRESNGRVKTLDGPRFVPESVCRELVLELVANYLPDELMDYQMFPQMCHLLSSSTYSSVPYPPTNSHLSSSLPSFASSIHHDQLAYQILHKAAKKRTEHFVLEAGVDTEGKVKAQLPEELLVLLQQSVDLDIDVEKADIDGDREHEIFVYLLSWMLFFDSFVDTSMKVRMSYIEQLRSSSIIETHFIPSVLSLLNLGRGIVKAYKLDIWAVDEFYVQFYETGSFSGLQTFAAHLYYRALLTVPSLIYNWVVDCRDRQLSSTIASYTQSYFSPVLIRAELEHVKGPEAQSELVSESDENQLTVKVASGAVNEVTASYLVDEQQLEIRLRIPGDWPLHRIEIRDTKKVGVDDNRWRAWILGVQQTIWAQNGRILDGLALFKKNVAGHFQGQVECAICYSLISVMDGSLPKKPCNTCKNRFHAGCLFKWFNSSHSSSCPLCRSDILH</sequence>
<feature type="compositionally biased region" description="Polar residues" evidence="16">
    <location>
        <begin position="503"/>
        <end position="513"/>
    </location>
</feature>
<dbReference type="InterPro" id="IPR013083">
    <property type="entry name" value="Znf_RING/FYVE/PHD"/>
</dbReference>
<feature type="region of interest" description="Disordered" evidence="16">
    <location>
        <begin position="468"/>
        <end position="533"/>
    </location>
</feature>
<dbReference type="Pfam" id="PF23009">
    <property type="entry name" value="UBC_like"/>
    <property type="match status" value="1"/>
</dbReference>
<keyword evidence="10" id="KW-0677">Repeat</keyword>
<keyword evidence="9" id="KW-0479">Metal-binding</keyword>
<evidence type="ECO:0000256" key="14">
    <source>
        <dbReference type="ARBA" id="ARBA00055150"/>
    </source>
</evidence>
<reference evidence="18 19" key="2">
    <citation type="submission" date="2017-02" db="EMBL/GenBank/DDBJ databases">
        <title>A genome survey and senescence transcriptome analysis in Lentinula edodes.</title>
        <authorList>
            <person name="Sakamoto Y."/>
            <person name="Nakade K."/>
            <person name="Sato S."/>
            <person name="Yoshida Y."/>
            <person name="Miyazaki K."/>
            <person name="Natsume S."/>
            <person name="Konno N."/>
        </authorList>
    </citation>
    <scope>NUCLEOTIDE SEQUENCE [LARGE SCALE GENOMIC DNA]</scope>
    <source>
        <strain evidence="18 19">NBRC 111202</strain>
    </source>
</reference>
<name>A0A1Q3E6S7_LENED</name>
<dbReference type="FunFam" id="3.30.40.10:FF:000038">
    <property type="entry name" value="E3 ubiquitin-protein ligase listerin"/>
    <property type="match status" value="1"/>
</dbReference>
<dbReference type="InterPro" id="IPR054478">
    <property type="entry name" value="LTN1_UBC"/>
</dbReference>
<dbReference type="InterPro" id="IPR039795">
    <property type="entry name" value="LTN1/Rkr1"/>
</dbReference>
<keyword evidence="8" id="KW-0808">Transferase</keyword>
<dbReference type="GO" id="GO:1990116">
    <property type="term" value="P:ribosome-associated ubiquitin-dependent protein catabolic process"/>
    <property type="evidence" value="ECO:0007669"/>
    <property type="project" value="InterPro"/>
</dbReference>
<evidence type="ECO:0000256" key="13">
    <source>
        <dbReference type="ARBA" id="ARBA00022833"/>
    </source>
</evidence>
<dbReference type="PANTHER" id="PTHR12389">
    <property type="entry name" value="ZINC FINGER PROTEIN 294"/>
    <property type="match status" value="1"/>
</dbReference>
<dbReference type="GO" id="GO:0008270">
    <property type="term" value="F:zinc ion binding"/>
    <property type="evidence" value="ECO:0007669"/>
    <property type="project" value="UniProtKB-KW"/>
</dbReference>
<feature type="region of interest" description="Disordered" evidence="16">
    <location>
        <begin position="686"/>
        <end position="713"/>
    </location>
</feature>
<keyword evidence="12" id="KW-0833">Ubl conjugation pathway</keyword>
<dbReference type="SMART" id="SM01197">
    <property type="entry name" value="FANCL_C"/>
    <property type="match status" value="1"/>
</dbReference>
<comment type="subcellular location">
    <subcellularLocation>
        <location evidence="2">Cytoplasm</location>
        <location evidence="2">Cytosol</location>
    </subcellularLocation>
</comment>
<dbReference type="SUPFAM" id="SSF53474">
    <property type="entry name" value="alpha/beta-Hydrolases"/>
    <property type="match status" value="1"/>
</dbReference>
<dbReference type="Gene3D" id="3.30.40.10">
    <property type="entry name" value="Zinc/RING finger domain, C3HC4 (zinc finger)"/>
    <property type="match status" value="1"/>
</dbReference>
<comment type="catalytic activity">
    <reaction evidence="1">
        <text>S-ubiquitinyl-[E2 ubiquitin-conjugating enzyme]-L-cysteine + [acceptor protein]-L-lysine = [E2 ubiquitin-conjugating enzyme]-L-cysteine + N(6)-ubiquitinyl-[acceptor protein]-L-lysine.</text>
        <dbReference type="EC" id="2.3.2.27"/>
    </reaction>
</comment>
<keyword evidence="13" id="KW-0862">Zinc</keyword>
<dbReference type="Pfam" id="PF22958">
    <property type="entry name" value="Ltn1_1st"/>
    <property type="match status" value="1"/>
</dbReference>
<evidence type="ECO:0000256" key="4">
    <source>
        <dbReference type="ARBA" id="ARBA00007997"/>
    </source>
</evidence>
<dbReference type="GO" id="GO:1990112">
    <property type="term" value="C:RQC complex"/>
    <property type="evidence" value="ECO:0007669"/>
    <property type="project" value="InterPro"/>
</dbReference>
<comment type="similarity">
    <text evidence="4">Belongs to the LTN1 family.</text>
</comment>
<dbReference type="EC" id="2.3.2.27" evidence="5"/>
<evidence type="ECO:0000256" key="1">
    <source>
        <dbReference type="ARBA" id="ARBA00000900"/>
    </source>
</evidence>
<keyword evidence="11 15" id="KW-0863">Zinc-finger</keyword>
<evidence type="ECO:0000256" key="2">
    <source>
        <dbReference type="ARBA" id="ARBA00004514"/>
    </source>
</evidence>
<keyword evidence="7" id="KW-0963">Cytoplasm</keyword>
<feature type="compositionally biased region" description="Low complexity" evidence="16">
    <location>
        <begin position="689"/>
        <end position="704"/>
    </location>
</feature>
<dbReference type="Pfam" id="PF22999">
    <property type="entry name" value="LTN1_E3_ligase_6th"/>
    <property type="match status" value="1"/>
</dbReference>
<feature type="region of interest" description="Disordered" evidence="16">
    <location>
        <begin position="238"/>
        <end position="266"/>
    </location>
</feature>
<comment type="function">
    <text evidence="14">E3 ubiquitin-protein ligase component of the ribosome quality control complex (RQC), a ribosome-associated complex that mediates ubiquitination and extraction of incompletely synthesized nascent chains for proteasomal degradation. Mediates ubiquitination of proteins derived from mRNAs lacking stop codons (non-stop proteins) and other translation arrest products induced by poly-lysine sequences and tandem rare codons. Ubiquitination leads to CDC48 recruitment for extraction and degradation of the incomplete translation product. May indirectly play a role in chromatin function and transcription.</text>
</comment>
<evidence type="ECO:0000256" key="7">
    <source>
        <dbReference type="ARBA" id="ARBA00022490"/>
    </source>
</evidence>
<dbReference type="PROSITE" id="PS50089">
    <property type="entry name" value="ZF_RING_2"/>
    <property type="match status" value="1"/>
</dbReference>
<accession>A0A1Q3E6S7</accession>
<dbReference type="EMBL" id="BDGU01000118">
    <property type="protein sequence ID" value="GAW02866.1"/>
    <property type="molecule type" value="Genomic_DNA"/>
</dbReference>
<evidence type="ECO:0000256" key="12">
    <source>
        <dbReference type="ARBA" id="ARBA00022786"/>
    </source>
</evidence>
<evidence type="ECO:0000259" key="17">
    <source>
        <dbReference type="PROSITE" id="PS50089"/>
    </source>
</evidence>
<reference evidence="18 19" key="1">
    <citation type="submission" date="2016-08" db="EMBL/GenBank/DDBJ databases">
        <authorList>
            <consortium name="Lentinula edodes genome sequencing consortium"/>
            <person name="Sakamoto Y."/>
            <person name="Nakade K."/>
            <person name="Sato S."/>
            <person name="Yoshida Y."/>
            <person name="Miyazaki K."/>
            <person name="Natsume S."/>
            <person name="Konno N."/>
        </authorList>
    </citation>
    <scope>NUCLEOTIDE SEQUENCE [LARGE SCALE GENOMIC DNA]</scope>
    <source>
        <strain evidence="18 19">NBRC 111202</strain>
    </source>
</reference>
<dbReference type="GO" id="GO:0005829">
    <property type="term" value="C:cytosol"/>
    <property type="evidence" value="ECO:0007669"/>
    <property type="project" value="UniProtKB-SubCell"/>
</dbReference>
<comment type="caution">
    <text evidence="18">The sequence shown here is derived from an EMBL/GenBank/DDBJ whole genome shotgun (WGS) entry which is preliminary data.</text>
</comment>
<protein>
    <recommendedName>
        <fullName evidence="6">E3 ubiquitin-protein ligase listerin</fullName>
        <ecNumber evidence="5">2.3.2.27</ecNumber>
    </recommendedName>
</protein>
<dbReference type="GO" id="GO:0016567">
    <property type="term" value="P:protein ubiquitination"/>
    <property type="evidence" value="ECO:0007669"/>
    <property type="project" value="UniProtKB-UniPathway"/>
</dbReference>
<evidence type="ECO:0000256" key="5">
    <source>
        <dbReference type="ARBA" id="ARBA00012483"/>
    </source>
</evidence>
<dbReference type="InterPro" id="IPR054476">
    <property type="entry name" value="Ltn1_N"/>
</dbReference>
<dbReference type="GO" id="GO:0043023">
    <property type="term" value="F:ribosomal large subunit binding"/>
    <property type="evidence" value="ECO:0007669"/>
    <property type="project" value="TreeGrafter"/>
</dbReference>
<proteinExistence type="inferred from homology"/>
<evidence type="ECO:0000256" key="16">
    <source>
        <dbReference type="SAM" id="MobiDB-lite"/>
    </source>
</evidence>
<evidence type="ECO:0000256" key="8">
    <source>
        <dbReference type="ARBA" id="ARBA00022679"/>
    </source>
</evidence>
<evidence type="ECO:0000256" key="3">
    <source>
        <dbReference type="ARBA" id="ARBA00004906"/>
    </source>
</evidence>
<feature type="compositionally biased region" description="Polar residues" evidence="16">
    <location>
        <begin position="479"/>
        <end position="488"/>
    </location>
</feature>
<evidence type="ECO:0000256" key="6">
    <source>
        <dbReference type="ARBA" id="ARBA00017157"/>
    </source>
</evidence>
<keyword evidence="19" id="KW-1185">Reference proteome</keyword>
<dbReference type="GO" id="GO:0061630">
    <property type="term" value="F:ubiquitin protein ligase activity"/>
    <property type="evidence" value="ECO:0007669"/>
    <property type="project" value="UniProtKB-EC"/>
</dbReference>
<feature type="domain" description="RING-type" evidence="17">
    <location>
        <begin position="2243"/>
        <end position="2290"/>
    </location>
</feature>